<dbReference type="RefSeq" id="WP_367877719.1">
    <property type="nucleotide sequence ID" value="NZ_JBFNXX010000006.1"/>
</dbReference>
<gene>
    <name evidence="2" type="ORF">AB2B41_10410</name>
</gene>
<dbReference type="SMART" id="SM00530">
    <property type="entry name" value="HTH_XRE"/>
    <property type="match status" value="1"/>
</dbReference>
<dbReference type="EMBL" id="JBFNXX010000006">
    <property type="protein sequence ID" value="MEW9920019.1"/>
    <property type="molecule type" value="Genomic_DNA"/>
</dbReference>
<feature type="domain" description="HTH cro/C1-type" evidence="1">
    <location>
        <begin position="15"/>
        <end position="69"/>
    </location>
</feature>
<dbReference type="Pfam" id="PF01381">
    <property type="entry name" value="HTH_3"/>
    <property type="match status" value="1"/>
</dbReference>
<reference evidence="2 3" key="1">
    <citation type="submission" date="2024-07" db="EMBL/GenBank/DDBJ databases">
        <title>Marimonas sp.nov., isolated from tidal-flat sediment.</title>
        <authorList>
            <person name="Jayan J.N."/>
            <person name="Lee S.S."/>
        </authorList>
    </citation>
    <scope>NUCLEOTIDE SEQUENCE [LARGE SCALE GENOMIC DNA]</scope>
    <source>
        <strain evidence="2 3">MJW-29</strain>
    </source>
</reference>
<dbReference type="Proteomes" id="UP001556098">
    <property type="component" value="Unassembled WGS sequence"/>
</dbReference>
<sequence>MLLEDDSPEAVAARLAKVRQILGLTKREFSERAGLSEQQYGPYENAKRDLSLLAAKKLRGAYSLPLDFIYFGKIDDLPHRIARHL</sequence>
<dbReference type="InterPro" id="IPR001387">
    <property type="entry name" value="Cro/C1-type_HTH"/>
</dbReference>
<dbReference type="SUPFAM" id="SSF47413">
    <property type="entry name" value="lambda repressor-like DNA-binding domains"/>
    <property type="match status" value="1"/>
</dbReference>
<dbReference type="PROSITE" id="PS50943">
    <property type="entry name" value="HTH_CROC1"/>
    <property type="match status" value="1"/>
</dbReference>
<name>A0ABV3RNS8_9RHOB</name>
<protein>
    <submittedName>
        <fullName evidence="2">Helix-turn-helix domain-containing protein</fullName>
    </submittedName>
</protein>
<dbReference type="InterPro" id="IPR010982">
    <property type="entry name" value="Lambda_DNA-bd_dom_sf"/>
</dbReference>
<dbReference type="CDD" id="cd00093">
    <property type="entry name" value="HTH_XRE"/>
    <property type="match status" value="1"/>
</dbReference>
<accession>A0ABV3RNS8</accession>
<keyword evidence="3" id="KW-1185">Reference proteome</keyword>
<organism evidence="2 3">
    <name type="scientific">Sulfitobacter sediminis</name>
    <dbReference type="NCBI Taxonomy" id="3234186"/>
    <lineage>
        <taxon>Bacteria</taxon>
        <taxon>Pseudomonadati</taxon>
        <taxon>Pseudomonadota</taxon>
        <taxon>Alphaproteobacteria</taxon>
        <taxon>Rhodobacterales</taxon>
        <taxon>Roseobacteraceae</taxon>
        <taxon>Sulfitobacter</taxon>
    </lineage>
</organism>
<proteinExistence type="predicted"/>
<evidence type="ECO:0000313" key="2">
    <source>
        <dbReference type="EMBL" id="MEW9920019.1"/>
    </source>
</evidence>
<evidence type="ECO:0000313" key="3">
    <source>
        <dbReference type="Proteomes" id="UP001556098"/>
    </source>
</evidence>
<dbReference type="Gene3D" id="1.10.260.40">
    <property type="entry name" value="lambda repressor-like DNA-binding domains"/>
    <property type="match status" value="1"/>
</dbReference>
<evidence type="ECO:0000259" key="1">
    <source>
        <dbReference type="PROSITE" id="PS50943"/>
    </source>
</evidence>
<comment type="caution">
    <text evidence="2">The sequence shown here is derived from an EMBL/GenBank/DDBJ whole genome shotgun (WGS) entry which is preliminary data.</text>
</comment>